<dbReference type="InterPro" id="IPR003399">
    <property type="entry name" value="Mce/MlaD"/>
</dbReference>
<evidence type="ECO:0000259" key="2">
    <source>
        <dbReference type="Pfam" id="PF02470"/>
    </source>
</evidence>
<keyword evidence="1" id="KW-0812">Transmembrane</keyword>
<keyword evidence="1" id="KW-1133">Transmembrane helix</keyword>
<gene>
    <name evidence="3" type="ORF">DN92_04480</name>
</gene>
<organism evidence="3 4">
    <name type="scientific">Polynucleobacter arcticus</name>
    <dbReference type="NCBI Taxonomy" id="1743165"/>
    <lineage>
        <taxon>Bacteria</taxon>
        <taxon>Pseudomonadati</taxon>
        <taxon>Pseudomonadota</taxon>
        <taxon>Betaproteobacteria</taxon>
        <taxon>Burkholderiales</taxon>
        <taxon>Burkholderiaceae</taxon>
        <taxon>Polynucleobacter</taxon>
    </lineage>
</organism>
<sequence length="304" mass="33432">MSNNSNPNYFRLGIFVLAAIGTLLAVVLIFGSGQFFKKSFMIETYLKQSVTGLDAGAAVRFRGVKIGQVTSIGLSGDVYESSVPMPERREYVIVRMKIFGDHVQLSHLETYLKDNLRARIKSMGITGVNYVELDFYSTATQYSPLPYSWDPKYPVVPSMPNQADEIISGIQKLITGLNGLDIDGTQKKFDALLGNLNQLMAGDSKDSAGLINSVKDLNVLLDRIAKSTDKDQLNILMRELVATMVSLRQTVTSVQGDTTATLENLRQASEQLNEFTRVASQSPSTLIWGEPPARITPPMNGAQK</sequence>
<dbReference type="Proteomes" id="UP000501090">
    <property type="component" value="Chromosome"/>
</dbReference>
<keyword evidence="1" id="KW-0472">Membrane</keyword>
<dbReference type="EMBL" id="CP028940">
    <property type="protein sequence ID" value="QKM60359.1"/>
    <property type="molecule type" value="Genomic_DNA"/>
</dbReference>
<accession>A0A6M9PIU7</accession>
<dbReference type="Pfam" id="PF02470">
    <property type="entry name" value="MlaD"/>
    <property type="match status" value="1"/>
</dbReference>
<feature type="domain" description="Mce/MlaD" evidence="2">
    <location>
        <begin position="48"/>
        <end position="135"/>
    </location>
</feature>
<evidence type="ECO:0000256" key="1">
    <source>
        <dbReference type="SAM" id="Phobius"/>
    </source>
</evidence>
<dbReference type="PANTHER" id="PTHR33371:SF4">
    <property type="entry name" value="INTERMEMBRANE PHOSPHOLIPID TRANSPORT SYSTEM BINDING PROTEIN MLAD"/>
    <property type="match status" value="1"/>
</dbReference>
<protein>
    <submittedName>
        <fullName evidence="3">MCE family protein</fullName>
    </submittedName>
</protein>
<reference evidence="3 4" key="1">
    <citation type="submission" date="2018-04" db="EMBL/GenBank/DDBJ databases">
        <title>Polynucleobacter sp. UK-Long2-W17 genome.</title>
        <authorList>
            <person name="Hahn M.W."/>
        </authorList>
    </citation>
    <scope>NUCLEOTIDE SEQUENCE [LARGE SCALE GENOMIC DNA]</scope>
    <source>
        <strain evidence="3 4">UK-Long2-W17</strain>
    </source>
</reference>
<evidence type="ECO:0000313" key="4">
    <source>
        <dbReference type="Proteomes" id="UP000501090"/>
    </source>
</evidence>
<proteinExistence type="predicted"/>
<feature type="transmembrane region" description="Helical" evidence="1">
    <location>
        <begin position="12"/>
        <end position="31"/>
    </location>
</feature>
<dbReference type="InterPro" id="IPR052336">
    <property type="entry name" value="MlaD_Phospholipid_Transporter"/>
</dbReference>
<dbReference type="AlphaFoldDB" id="A0A6M9PIU7"/>
<evidence type="ECO:0000313" key="3">
    <source>
        <dbReference type="EMBL" id="QKM60359.1"/>
    </source>
</evidence>
<dbReference type="PANTHER" id="PTHR33371">
    <property type="entry name" value="INTERMEMBRANE PHOSPHOLIPID TRANSPORT SYSTEM BINDING PROTEIN MLAD-RELATED"/>
    <property type="match status" value="1"/>
</dbReference>
<name>A0A6M9PIU7_9BURK</name>
<dbReference type="RefSeq" id="WP_173960124.1">
    <property type="nucleotide sequence ID" value="NZ_CBCSCC010000002.1"/>
</dbReference>
<keyword evidence="4" id="KW-1185">Reference proteome</keyword>
<dbReference type="KEGG" id="pard:DN92_04480"/>